<proteinExistence type="predicted"/>
<evidence type="ECO:0000313" key="1">
    <source>
        <dbReference type="EMBL" id="KCZ91499.1"/>
    </source>
</evidence>
<reference evidence="1 2" key="1">
    <citation type="submission" date="2013-04" db="EMBL/GenBank/DDBJ databases">
        <title>Hyphomonas hirschiana VP5 Genome Sequencing.</title>
        <authorList>
            <person name="Lai Q."/>
            <person name="Shao Z."/>
        </authorList>
    </citation>
    <scope>NUCLEOTIDE SEQUENCE [LARGE SCALE GENOMIC DNA]</scope>
    <source>
        <strain evidence="1 2">VP5</strain>
    </source>
</reference>
<dbReference type="OrthoDB" id="9873989at2"/>
<protein>
    <submittedName>
        <fullName evidence="1">Uncharacterized protein</fullName>
    </submittedName>
</protein>
<evidence type="ECO:0000313" key="2">
    <source>
        <dbReference type="Proteomes" id="UP000025061"/>
    </source>
</evidence>
<dbReference type="EMBL" id="ARYI01000011">
    <property type="protein sequence ID" value="KCZ91499.1"/>
    <property type="molecule type" value="Genomic_DNA"/>
</dbReference>
<accession>A0A059FLI9</accession>
<comment type="caution">
    <text evidence="1">The sequence shown here is derived from an EMBL/GenBank/DDBJ whole genome shotgun (WGS) entry which is preliminary data.</text>
</comment>
<dbReference type="RefSeq" id="WP_035592124.1">
    <property type="nucleotide sequence ID" value="NZ_ARYI01000011.1"/>
</dbReference>
<dbReference type="Proteomes" id="UP000025061">
    <property type="component" value="Unassembled WGS sequence"/>
</dbReference>
<organism evidence="1 2">
    <name type="scientific">Hyphomonas hirschiana VP5</name>
    <dbReference type="NCBI Taxonomy" id="1280951"/>
    <lineage>
        <taxon>Bacteria</taxon>
        <taxon>Pseudomonadati</taxon>
        <taxon>Pseudomonadota</taxon>
        <taxon>Alphaproteobacteria</taxon>
        <taxon>Hyphomonadales</taxon>
        <taxon>Hyphomonadaceae</taxon>
        <taxon>Hyphomonas</taxon>
    </lineage>
</organism>
<keyword evidence="2" id="KW-1185">Reference proteome</keyword>
<name>A0A059FLI9_9PROT</name>
<sequence length="87" mass="9848">MTDVIVDFDVASSDEDMRLTALIDTFVEMQDAMGQWDASSLDLMVRTAFGPAGERLKQLIFQSREMAEAFCAFWMTETGLQVAHFPY</sequence>
<dbReference type="AlphaFoldDB" id="A0A059FLI9"/>
<dbReference type="PATRIC" id="fig|1280951.3.peg.2610"/>
<gene>
    <name evidence="1" type="ORF">HHI_12944</name>
</gene>